<evidence type="ECO:0000256" key="2">
    <source>
        <dbReference type="SAM" id="Phobius"/>
    </source>
</evidence>
<name>A0A9X8ZCH1_9BACI</name>
<keyword evidence="2" id="KW-1133">Transmembrane helix</keyword>
<feature type="transmembrane region" description="Helical" evidence="2">
    <location>
        <begin position="130"/>
        <end position="149"/>
    </location>
</feature>
<protein>
    <submittedName>
        <fullName evidence="3">Spore germination protein</fullName>
    </submittedName>
</protein>
<keyword evidence="1 2" id="KW-0472">Membrane</keyword>
<evidence type="ECO:0000313" key="4">
    <source>
        <dbReference type="Proteomes" id="UP000309170"/>
    </source>
</evidence>
<dbReference type="Pfam" id="PF03323">
    <property type="entry name" value="GerA"/>
    <property type="match status" value="1"/>
</dbReference>
<feature type="transmembrane region" description="Helical" evidence="2">
    <location>
        <begin position="104"/>
        <end position="123"/>
    </location>
</feature>
<proteinExistence type="predicted"/>
<keyword evidence="2" id="KW-0812">Transmembrane</keyword>
<feature type="transmembrane region" description="Helical" evidence="2">
    <location>
        <begin position="65"/>
        <end position="84"/>
    </location>
</feature>
<feature type="transmembrane region" description="Helical" evidence="2">
    <location>
        <begin position="155"/>
        <end position="175"/>
    </location>
</feature>
<dbReference type="Proteomes" id="UP000309170">
    <property type="component" value="Unassembled WGS sequence"/>
</dbReference>
<reference evidence="3 4" key="1">
    <citation type="journal article" date="2019" name="Environ. Microbiol.">
        <title>An active ?-lactamase is a part of an orchestrated cell wall stress resistance network of Bacillus subtilis and related rhizosphere species.</title>
        <authorList>
            <person name="Bucher T."/>
            <person name="Keren-Paz A."/>
            <person name="Hausser J."/>
            <person name="Olender T."/>
            <person name="Cytryn E."/>
            <person name="Kolodkin-Gal I."/>
        </authorList>
    </citation>
    <scope>NUCLEOTIDE SEQUENCE [LARGE SCALE GENOMIC DNA]</scope>
    <source>
        <strain evidence="3 4">I4</strain>
    </source>
</reference>
<dbReference type="GO" id="GO:0016020">
    <property type="term" value="C:membrane"/>
    <property type="evidence" value="ECO:0007669"/>
    <property type="project" value="InterPro"/>
</dbReference>
<evidence type="ECO:0000256" key="1">
    <source>
        <dbReference type="ARBA" id="ARBA00023136"/>
    </source>
</evidence>
<dbReference type="AlphaFoldDB" id="A0A9X8ZCH1"/>
<accession>A0A9X8ZCH1</accession>
<comment type="caution">
    <text evidence="3">The sequence shown here is derived from an EMBL/GenBank/DDBJ whole genome shotgun (WGS) entry which is preliminary data.</text>
</comment>
<dbReference type="InterPro" id="IPR004995">
    <property type="entry name" value="Spore_Ger"/>
</dbReference>
<evidence type="ECO:0000313" key="3">
    <source>
        <dbReference type="EMBL" id="TKH03727.1"/>
    </source>
</evidence>
<dbReference type="EMBL" id="SZNT01000676">
    <property type="protein sequence ID" value="TKH03727.1"/>
    <property type="molecule type" value="Genomic_DNA"/>
</dbReference>
<organism evidence="3 4">
    <name type="scientific">Peribacillus simplex</name>
    <dbReference type="NCBI Taxonomy" id="1478"/>
    <lineage>
        <taxon>Bacteria</taxon>
        <taxon>Bacillati</taxon>
        <taxon>Bacillota</taxon>
        <taxon>Bacilli</taxon>
        <taxon>Bacillales</taxon>
        <taxon>Bacillaceae</taxon>
        <taxon>Peribacillus</taxon>
    </lineage>
</organism>
<dbReference type="GO" id="GO:0009847">
    <property type="term" value="P:spore germination"/>
    <property type="evidence" value="ECO:0007669"/>
    <property type="project" value="InterPro"/>
</dbReference>
<sequence length="201" mass="22291">MVKNQDFCIETMEVGTLSKTDVSLLYIKGVVDGTPYATIVPGLFFSSFQSPDEYHTKGGRLTIRLLRFGAFILSVYLPAVYVVLDKFEVDNLPKNMAKILFEGSQLLPSFWSMVILILLFTLLIDITFRIPTSTIILVSLVATTVIGETAVSAKIIHPVVLITIGITFLGHFIIANKLMTAHLISYVIYFCGWDTSSGLME</sequence>
<gene>
    <name evidence="3" type="ORF">FC678_24995</name>
</gene>